<accession>A0ABU6UU00</accession>
<name>A0ABU6UU00_9FABA</name>
<evidence type="ECO:0000313" key="2">
    <source>
        <dbReference type="Proteomes" id="UP001341840"/>
    </source>
</evidence>
<reference evidence="1 2" key="1">
    <citation type="journal article" date="2023" name="Plants (Basel)">
        <title>Bridging the Gap: Combining Genomics and Transcriptomics Approaches to Understand Stylosanthes scabra, an Orphan Legume from the Brazilian Caatinga.</title>
        <authorList>
            <person name="Ferreira-Neto J.R.C."/>
            <person name="da Silva M.D."/>
            <person name="Binneck E."/>
            <person name="de Melo N.F."/>
            <person name="da Silva R.H."/>
            <person name="de Melo A.L.T.M."/>
            <person name="Pandolfi V."/>
            <person name="Bustamante F.O."/>
            <person name="Brasileiro-Vidal A.C."/>
            <person name="Benko-Iseppon A.M."/>
        </authorList>
    </citation>
    <scope>NUCLEOTIDE SEQUENCE [LARGE SCALE GENOMIC DNA]</scope>
    <source>
        <tissue evidence="1">Leaves</tissue>
    </source>
</reference>
<protein>
    <submittedName>
        <fullName evidence="1">Uncharacterized protein</fullName>
    </submittedName>
</protein>
<keyword evidence="2" id="KW-1185">Reference proteome</keyword>
<dbReference type="Proteomes" id="UP001341840">
    <property type="component" value="Unassembled WGS sequence"/>
</dbReference>
<sequence>MKRSPFVVADSVASPSQLRRTLCIGSIYEKHRKSSRQGGSSGESCVLCGGVMGKYSNVVKELRELCSMWRPTLEGEIVVVQV</sequence>
<dbReference type="EMBL" id="JASCZI010122141">
    <property type="protein sequence ID" value="MED6163775.1"/>
    <property type="molecule type" value="Genomic_DNA"/>
</dbReference>
<proteinExistence type="predicted"/>
<organism evidence="1 2">
    <name type="scientific">Stylosanthes scabra</name>
    <dbReference type="NCBI Taxonomy" id="79078"/>
    <lineage>
        <taxon>Eukaryota</taxon>
        <taxon>Viridiplantae</taxon>
        <taxon>Streptophyta</taxon>
        <taxon>Embryophyta</taxon>
        <taxon>Tracheophyta</taxon>
        <taxon>Spermatophyta</taxon>
        <taxon>Magnoliopsida</taxon>
        <taxon>eudicotyledons</taxon>
        <taxon>Gunneridae</taxon>
        <taxon>Pentapetalae</taxon>
        <taxon>rosids</taxon>
        <taxon>fabids</taxon>
        <taxon>Fabales</taxon>
        <taxon>Fabaceae</taxon>
        <taxon>Papilionoideae</taxon>
        <taxon>50 kb inversion clade</taxon>
        <taxon>dalbergioids sensu lato</taxon>
        <taxon>Dalbergieae</taxon>
        <taxon>Pterocarpus clade</taxon>
        <taxon>Stylosanthes</taxon>
    </lineage>
</organism>
<evidence type="ECO:0000313" key="1">
    <source>
        <dbReference type="EMBL" id="MED6163775.1"/>
    </source>
</evidence>
<comment type="caution">
    <text evidence="1">The sequence shown here is derived from an EMBL/GenBank/DDBJ whole genome shotgun (WGS) entry which is preliminary data.</text>
</comment>
<gene>
    <name evidence="1" type="ORF">PIB30_083296</name>
</gene>